<protein>
    <submittedName>
        <fullName evidence="1">Uncharacterized protein</fullName>
    </submittedName>
</protein>
<gene>
    <name evidence="1" type="ORF">ABK905_17105</name>
</gene>
<dbReference type="EMBL" id="CP157947">
    <property type="protein sequence ID" value="XBS68430.1"/>
    <property type="molecule type" value="Genomic_DNA"/>
</dbReference>
<sequence>MAKPYNYIYEQLVKSEDDVAGIISYSVYKRQKMKFIQDFKKTHGCDPSEAELKPFLDISTSPQQLEFYKSESTVLTEKFLSHVLADDLNEREVFFL</sequence>
<evidence type="ECO:0000313" key="1">
    <source>
        <dbReference type="EMBL" id="XBS68430.1"/>
    </source>
</evidence>
<name>A0AAU7Q5V3_9GAMM</name>
<reference evidence="1" key="1">
    <citation type="submission" date="2024-06" db="EMBL/GenBank/DDBJ databases">
        <authorList>
            <person name="Coelho C."/>
            <person name="Bento M."/>
            <person name="Garcia E."/>
            <person name="Camelo A."/>
            <person name="Brandao I."/>
            <person name="Espirito Santo C."/>
            <person name="Trovao J."/>
            <person name="Verissimo A."/>
            <person name="Costa J."/>
            <person name="Tiago I."/>
        </authorList>
    </citation>
    <scope>NUCLEOTIDE SEQUENCE</scope>
    <source>
        <strain evidence="1">KWT182</strain>
    </source>
</reference>
<proteinExistence type="predicted"/>
<organism evidence="1">
    <name type="scientific">Acerihabitans sp. KWT182</name>
    <dbReference type="NCBI Taxonomy" id="3157919"/>
    <lineage>
        <taxon>Bacteria</taxon>
        <taxon>Pseudomonadati</taxon>
        <taxon>Pseudomonadota</taxon>
        <taxon>Gammaproteobacteria</taxon>
        <taxon>Enterobacterales</taxon>
        <taxon>Pectobacteriaceae</taxon>
        <taxon>Acerihabitans</taxon>
    </lineage>
</organism>
<accession>A0AAU7Q5V3</accession>
<dbReference type="AlphaFoldDB" id="A0AAU7Q5V3"/>